<gene>
    <name evidence="1" type="ORF">HNR73_006702</name>
</gene>
<dbReference type="AlphaFoldDB" id="A0A841FRY6"/>
<comment type="caution">
    <text evidence="1">The sequence shown here is derived from an EMBL/GenBank/DDBJ whole genome shotgun (WGS) entry which is preliminary data.</text>
</comment>
<dbReference type="RefSeq" id="WP_184791639.1">
    <property type="nucleotide sequence ID" value="NZ_BONT01000060.1"/>
</dbReference>
<protein>
    <submittedName>
        <fullName evidence="1">Uncharacterized protein</fullName>
    </submittedName>
</protein>
<keyword evidence="2" id="KW-1185">Reference proteome</keyword>
<accession>A0A841FRY6</accession>
<proteinExistence type="predicted"/>
<organism evidence="1 2">
    <name type="scientific">Phytomonospora endophytica</name>
    <dbReference type="NCBI Taxonomy" id="714109"/>
    <lineage>
        <taxon>Bacteria</taxon>
        <taxon>Bacillati</taxon>
        <taxon>Actinomycetota</taxon>
        <taxon>Actinomycetes</taxon>
        <taxon>Micromonosporales</taxon>
        <taxon>Micromonosporaceae</taxon>
        <taxon>Phytomonospora</taxon>
    </lineage>
</organism>
<evidence type="ECO:0000313" key="2">
    <source>
        <dbReference type="Proteomes" id="UP000548476"/>
    </source>
</evidence>
<dbReference type="Proteomes" id="UP000548476">
    <property type="component" value="Unassembled WGS sequence"/>
</dbReference>
<name>A0A841FRY6_9ACTN</name>
<reference evidence="1 2" key="1">
    <citation type="submission" date="2020-08" db="EMBL/GenBank/DDBJ databases">
        <title>Genomic Encyclopedia of Type Strains, Phase IV (KMG-IV): sequencing the most valuable type-strain genomes for metagenomic binning, comparative biology and taxonomic classification.</title>
        <authorList>
            <person name="Goeker M."/>
        </authorList>
    </citation>
    <scope>NUCLEOTIDE SEQUENCE [LARGE SCALE GENOMIC DNA]</scope>
    <source>
        <strain evidence="1 2">YIM 65646</strain>
    </source>
</reference>
<evidence type="ECO:0000313" key="1">
    <source>
        <dbReference type="EMBL" id="MBB6038816.1"/>
    </source>
</evidence>
<dbReference type="EMBL" id="JACHGT010000018">
    <property type="protein sequence ID" value="MBB6038816.1"/>
    <property type="molecule type" value="Genomic_DNA"/>
</dbReference>
<sequence length="455" mass="49020">MTVPAGLAESAAATLVRLMVTELAGVDVGYVGRFAALDTTGDARAVRNIEARLTIDARCLEAALTAGASGVTSMAPTELGSGLHPKSPPEVHERWAGLIEEALARGFVRAAELNAFLAEFAPAAEDGHELLEVFTELDARRRALWHRTGRRTLLPGRDLDELRTLNVKRGQLCARIRSRHPAAVRADRVQSALQRRYEARRAELLASRSRYTSPEAQAGFAMTLEHLDSAHELALRRQSVPRYGSQPEAAPVAARAAGSIAAAVGQMRQSTAARMEEQRAVLVRMRDQHLTAEGRAAYDQAIAQIDLGTRSMGRQPAITPEAEAAMSDEQRRATEQAIADVVRATAGLGGLGAAVQAAAAHGDHMLAQATLLSGLNAELHAAGQDRDRAYRAELNAKAAVDKARLSGVRADHRPALRHYEQARQRHEAATARMADIQARVDDRQRDLHSGLPPAS</sequence>